<evidence type="ECO:0008006" key="3">
    <source>
        <dbReference type="Google" id="ProtNLM"/>
    </source>
</evidence>
<evidence type="ECO:0000313" key="1">
    <source>
        <dbReference type="EMBL" id="TJZ66854.1"/>
    </source>
</evidence>
<protein>
    <recommendedName>
        <fullName evidence="3">GyrI-like domain-containing protein</fullName>
    </recommendedName>
</protein>
<comment type="caution">
    <text evidence="1">The sequence shown here is derived from an EMBL/GenBank/DDBJ whole genome shotgun (WGS) entry which is preliminary data.</text>
</comment>
<dbReference type="SUPFAM" id="SSF55136">
    <property type="entry name" value="Probable bacterial effector-binding domain"/>
    <property type="match status" value="1"/>
</dbReference>
<dbReference type="EMBL" id="SUMF01000029">
    <property type="protein sequence ID" value="TJZ66854.1"/>
    <property type="molecule type" value="Genomic_DNA"/>
</dbReference>
<dbReference type="AlphaFoldDB" id="A0A4U0PUV4"/>
<keyword evidence="2" id="KW-1185">Reference proteome</keyword>
<accession>A0A4U0PUV4</accession>
<dbReference type="OrthoDB" id="9801008at2"/>
<gene>
    <name evidence="1" type="ORF">FAZ21_16725</name>
</gene>
<proteinExistence type="predicted"/>
<reference evidence="1 2" key="1">
    <citation type="submission" date="2019-04" db="EMBL/GenBank/DDBJ databases">
        <title>Chitiniphilus eburnea sp. nov., a novel chitinolytic bacterium isolated from aquaculture sludge.</title>
        <authorList>
            <person name="Sheng M."/>
        </authorList>
    </citation>
    <scope>NUCLEOTIDE SEQUENCE [LARGE SCALE GENOMIC DNA]</scope>
    <source>
        <strain evidence="1 2">HX-2-15</strain>
    </source>
</reference>
<name>A0A4U0PUV4_9NEIS</name>
<evidence type="ECO:0000313" key="2">
    <source>
        <dbReference type="Proteomes" id="UP000310016"/>
    </source>
</evidence>
<dbReference type="Proteomes" id="UP000310016">
    <property type="component" value="Unassembled WGS sequence"/>
</dbReference>
<dbReference type="InterPro" id="IPR011256">
    <property type="entry name" value="Reg_factor_effector_dom_sf"/>
</dbReference>
<organism evidence="1 2">
    <name type="scientific">Chitiniphilus eburneus</name>
    <dbReference type="NCBI Taxonomy" id="2571148"/>
    <lineage>
        <taxon>Bacteria</taxon>
        <taxon>Pseudomonadati</taxon>
        <taxon>Pseudomonadota</taxon>
        <taxon>Betaproteobacteria</taxon>
        <taxon>Neisseriales</taxon>
        <taxon>Chitinibacteraceae</taxon>
        <taxon>Chitiniphilus</taxon>
    </lineage>
</organism>
<sequence>MSNASLYSPITTVTLDKFRVARYVIISPNPEHDVIRYMDAWAEKSGLLEFESYQKKTIGWDFPFVTQEQQEKFGLRGYVYAYLIPENFEPRCGGAEIAHIEQDTYATLTITDPHSDSCTNIPKAYQMLMDHAKTQSWENRLAFEKEYDIDGTHYMDVFVPLN</sequence>